<reference evidence="2" key="1">
    <citation type="submission" date="2020-06" db="EMBL/GenBank/DDBJ databases">
        <authorList>
            <person name="Li T."/>
            <person name="Hu X."/>
            <person name="Zhang T."/>
            <person name="Song X."/>
            <person name="Zhang H."/>
            <person name="Dai N."/>
            <person name="Sheng W."/>
            <person name="Hou X."/>
            <person name="Wei L."/>
        </authorList>
    </citation>
    <scope>NUCLEOTIDE SEQUENCE</scope>
    <source>
        <strain evidence="2">G02</strain>
        <tissue evidence="2">Leaf</tissue>
    </source>
</reference>
<comment type="caution">
    <text evidence="2">The sequence shown here is derived from an EMBL/GenBank/DDBJ whole genome shotgun (WGS) entry which is preliminary data.</text>
</comment>
<protein>
    <recommendedName>
        <fullName evidence="1">Reverse transcriptase zinc-binding domain-containing protein</fullName>
    </recommendedName>
</protein>
<organism evidence="2">
    <name type="scientific">Sesamum radiatum</name>
    <name type="common">Black benniseed</name>
    <dbReference type="NCBI Taxonomy" id="300843"/>
    <lineage>
        <taxon>Eukaryota</taxon>
        <taxon>Viridiplantae</taxon>
        <taxon>Streptophyta</taxon>
        <taxon>Embryophyta</taxon>
        <taxon>Tracheophyta</taxon>
        <taxon>Spermatophyta</taxon>
        <taxon>Magnoliopsida</taxon>
        <taxon>eudicotyledons</taxon>
        <taxon>Gunneridae</taxon>
        <taxon>Pentapetalae</taxon>
        <taxon>asterids</taxon>
        <taxon>lamiids</taxon>
        <taxon>Lamiales</taxon>
        <taxon>Pedaliaceae</taxon>
        <taxon>Sesamum</taxon>
    </lineage>
</organism>
<sequence>MGLSIRVWSDSWLPRPRSFKPITPAPASMEYMRVSDFIDPHSHEWDMTKIRQFLRPIDSDLILGIPLSRTGEQDVLIWHYSRNGVFSVRSAYHLACSLDDQPCSSSLRHNEQVWWRKLWQMKLPCKVQVFIWRACLNALPTGMNLSKRLQGFVAVCPFCQSSEEDVSHTLVLWPFARQVWGLTPLHLPLIPTVVGSFWDWLQAVSSQLDGTELRLFLCVCWVLWWCRNEKLMQGHCLDPPQVLAEAEAAREAVLLALRRGWNSVIFEGDCATLIGKLQLVVIFRHCDVVAHALAKLASSFVEGGFVVPPAIAPIVYADIST</sequence>
<proteinExistence type="predicted"/>
<name>A0AAW2SIY3_SESRA</name>
<dbReference type="InterPro" id="IPR026960">
    <property type="entry name" value="RVT-Znf"/>
</dbReference>
<accession>A0AAW2SIY3</accession>
<dbReference type="AlphaFoldDB" id="A0AAW2SIY3"/>
<feature type="domain" description="Reverse transcriptase zinc-binding" evidence="1">
    <location>
        <begin position="86"/>
        <end position="180"/>
    </location>
</feature>
<dbReference type="EMBL" id="JACGWJ010000010">
    <property type="protein sequence ID" value="KAL0392399.1"/>
    <property type="molecule type" value="Genomic_DNA"/>
</dbReference>
<dbReference type="Pfam" id="PF13966">
    <property type="entry name" value="zf-RVT"/>
    <property type="match status" value="1"/>
</dbReference>
<reference evidence="2" key="2">
    <citation type="journal article" date="2024" name="Plant">
        <title>Genomic evolution and insights into agronomic trait innovations of Sesamum species.</title>
        <authorList>
            <person name="Miao H."/>
            <person name="Wang L."/>
            <person name="Qu L."/>
            <person name="Liu H."/>
            <person name="Sun Y."/>
            <person name="Le M."/>
            <person name="Wang Q."/>
            <person name="Wei S."/>
            <person name="Zheng Y."/>
            <person name="Lin W."/>
            <person name="Duan Y."/>
            <person name="Cao H."/>
            <person name="Xiong S."/>
            <person name="Wang X."/>
            <person name="Wei L."/>
            <person name="Li C."/>
            <person name="Ma Q."/>
            <person name="Ju M."/>
            <person name="Zhao R."/>
            <person name="Li G."/>
            <person name="Mu C."/>
            <person name="Tian Q."/>
            <person name="Mei H."/>
            <person name="Zhang T."/>
            <person name="Gao T."/>
            <person name="Zhang H."/>
        </authorList>
    </citation>
    <scope>NUCLEOTIDE SEQUENCE</scope>
    <source>
        <strain evidence="2">G02</strain>
    </source>
</reference>
<evidence type="ECO:0000313" key="2">
    <source>
        <dbReference type="EMBL" id="KAL0392399.1"/>
    </source>
</evidence>
<evidence type="ECO:0000259" key="1">
    <source>
        <dbReference type="Pfam" id="PF13966"/>
    </source>
</evidence>
<gene>
    <name evidence="2" type="ORF">Sradi_2462700</name>
</gene>